<dbReference type="SUPFAM" id="SSF88659">
    <property type="entry name" value="Sigma3 and sigma4 domains of RNA polymerase sigma factors"/>
    <property type="match status" value="1"/>
</dbReference>
<evidence type="ECO:0000259" key="7">
    <source>
        <dbReference type="Pfam" id="PF08281"/>
    </source>
</evidence>
<dbReference type="InterPro" id="IPR013249">
    <property type="entry name" value="RNA_pol_sigma70_r4_t2"/>
</dbReference>
<organism evidence="9 10">
    <name type="scientific">Mumia flava</name>
    <dbReference type="NCBI Taxonomy" id="1348852"/>
    <lineage>
        <taxon>Bacteria</taxon>
        <taxon>Bacillati</taxon>
        <taxon>Actinomycetota</taxon>
        <taxon>Actinomycetes</taxon>
        <taxon>Propionibacteriales</taxon>
        <taxon>Nocardioidaceae</taxon>
        <taxon>Mumia</taxon>
    </lineage>
</organism>
<name>A0A2M9BFE0_9ACTN</name>
<protein>
    <submittedName>
        <fullName evidence="9">RNA polymerase sigma factor (Sigma-70 family)</fullName>
    </submittedName>
</protein>
<dbReference type="InterPro" id="IPR013325">
    <property type="entry name" value="RNA_pol_sigma_r2"/>
</dbReference>
<dbReference type="Gene3D" id="1.10.1740.10">
    <property type="match status" value="1"/>
</dbReference>
<evidence type="ECO:0000256" key="4">
    <source>
        <dbReference type="ARBA" id="ARBA00023163"/>
    </source>
</evidence>
<dbReference type="GO" id="GO:0003677">
    <property type="term" value="F:DNA binding"/>
    <property type="evidence" value="ECO:0007669"/>
    <property type="project" value="InterPro"/>
</dbReference>
<evidence type="ECO:0000256" key="5">
    <source>
        <dbReference type="SAM" id="MobiDB-lite"/>
    </source>
</evidence>
<reference evidence="9 10" key="1">
    <citation type="submission" date="2017-11" db="EMBL/GenBank/DDBJ databases">
        <title>Genomic Encyclopedia of Archaeal and Bacterial Type Strains, Phase II (KMG-II): From Individual Species to Whole Genera.</title>
        <authorList>
            <person name="Goeker M."/>
        </authorList>
    </citation>
    <scope>NUCLEOTIDE SEQUENCE [LARGE SCALE GENOMIC DNA]</scope>
    <source>
        <strain evidence="9 10">DSM 27763</strain>
    </source>
</reference>
<evidence type="ECO:0000256" key="1">
    <source>
        <dbReference type="ARBA" id="ARBA00010641"/>
    </source>
</evidence>
<evidence type="ECO:0000313" key="9">
    <source>
        <dbReference type="EMBL" id="PJJ56641.1"/>
    </source>
</evidence>
<dbReference type="PANTHER" id="PTHR47756:SF2">
    <property type="entry name" value="BLL6612 PROTEIN"/>
    <property type="match status" value="1"/>
</dbReference>
<dbReference type="GO" id="GO:0016987">
    <property type="term" value="F:sigma factor activity"/>
    <property type="evidence" value="ECO:0007669"/>
    <property type="project" value="UniProtKB-KW"/>
</dbReference>
<gene>
    <name evidence="9" type="ORF">CLV56_0852</name>
</gene>
<dbReference type="EMBL" id="PGEZ01000001">
    <property type="protein sequence ID" value="PJJ56641.1"/>
    <property type="molecule type" value="Genomic_DNA"/>
</dbReference>
<proteinExistence type="inferred from homology"/>
<evidence type="ECO:0000313" key="10">
    <source>
        <dbReference type="Proteomes" id="UP000230842"/>
    </source>
</evidence>
<feature type="region of interest" description="Disordered" evidence="5">
    <location>
        <begin position="77"/>
        <end position="107"/>
    </location>
</feature>
<keyword evidence="2" id="KW-0805">Transcription regulation</keyword>
<evidence type="ECO:0000256" key="3">
    <source>
        <dbReference type="ARBA" id="ARBA00023082"/>
    </source>
</evidence>
<comment type="caution">
    <text evidence="9">The sequence shown here is derived from an EMBL/GenBank/DDBJ whole genome shotgun (WGS) entry which is preliminary data.</text>
</comment>
<dbReference type="RefSeq" id="WP_211287973.1">
    <property type="nucleotide sequence ID" value="NZ_PGEZ01000001.1"/>
</dbReference>
<sequence length="415" mass="44399">MTAPTGDASAGAYEDVWRRELPHVLAALTRRYGHFDDCEDATQQALMAAADRWPADGLPTDPRGWLLRVASRRMIDQQRQEMSRRAREERAAQLDVRPDPDPTTGATTDVDDTLALMILCCHPSLTRASQVALALRAVGGLTTRQIADGFAVPEATTAQRISRAKATLTREGVRFRPPPVAELPGRVLAVRHAVSMMFTQGHLRTEGADATDSALRETAIGLARTLVTALPGDPDNAGLLALLLLTEARSGARLDAAGDLVPLEDQDRSAWDRGLVAEGVALLEDALPRGYVGPFQVQAAIAAVHAEAPSAEQTDWEQIVVLYRMLDEIAPSAAASIGLATATAEVDGPAAGLAVLDDVTDPRNHRAHAVRGHLLLRLGDRDGALASFEAAARLTRSIPEQRYLNRCIAEVGSPG</sequence>
<keyword evidence="10" id="KW-1185">Reference proteome</keyword>
<feature type="domain" description="DUF6596" evidence="8">
    <location>
        <begin position="186"/>
        <end position="286"/>
    </location>
</feature>
<dbReference type="Pfam" id="PF08281">
    <property type="entry name" value="Sigma70_r4_2"/>
    <property type="match status" value="1"/>
</dbReference>
<accession>A0A2M9BFE0</accession>
<dbReference type="Proteomes" id="UP000230842">
    <property type="component" value="Unassembled WGS sequence"/>
</dbReference>
<dbReference type="AlphaFoldDB" id="A0A2M9BFE0"/>
<feature type="compositionally biased region" description="Basic and acidic residues" evidence="5">
    <location>
        <begin position="77"/>
        <end position="100"/>
    </location>
</feature>
<comment type="similarity">
    <text evidence="1">Belongs to the sigma-70 factor family. ECF subfamily.</text>
</comment>
<evidence type="ECO:0000256" key="2">
    <source>
        <dbReference type="ARBA" id="ARBA00023015"/>
    </source>
</evidence>
<dbReference type="Pfam" id="PF20239">
    <property type="entry name" value="DUF6596"/>
    <property type="match status" value="1"/>
</dbReference>
<dbReference type="Gene3D" id="1.10.10.10">
    <property type="entry name" value="Winged helix-like DNA-binding domain superfamily/Winged helix DNA-binding domain"/>
    <property type="match status" value="1"/>
</dbReference>
<evidence type="ECO:0000259" key="8">
    <source>
        <dbReference type="Pfam" id="PF20239"/>
    </source>
</evidence>
<dbReference type="PANTHER" id="PTHR47756">
    <property type="entry name" value="BLL6612 PROTEIN-RELATED"/>
    <property type="match status" value="1"/>
</dbReference>
<dbReference type="InterPro" id="IPR013324">
    <property type="entry name" value="RNA_pol_sigma_r3/r4-like"/>
</dbReference>
<feature type="domain" description="RNA polymerase sigma-70 region 2" evidence="6">
    <location>
        <begin position="18"/>
        <end position="81"/>
    </location>
</feature>
<dbReference type="InterPro" id="IPR046531">
    <property type="entry name" value="DUF6596"/>
</dbReference>
<dbReference type="SUPFAM" id="SSF88946">
    <property type="entry name" value="Sigma2 domain of RNA polymerase sigma factors"/>
    <property type="match status" value="1"/>
</dbReference>
<feature type="domain" description="RNA polymerase sigma factor 70 region 4 type 2" evidence="7">
    <location>
        <begin position="117"/>
        <end position="168"/>
    </location>
</feature>
<evidence type="ECO:0000259" key="6">
    <source>
        <dbReference type="Pfam" id="PF04542"/>
    </source>
</evidence>
<dbReference type="InterPro" id="IPR007627">
    <property type="entry name" value="RNA_pol_sigma70_r2"/>
</dbReference>
<dbReference type="InterPro" id="IPR036388">
    <property type="entry name" value="WH-like_DNA-bd_sf"/>
</dbReference>
<dbReference type="GO" id="GO:0006352">
    <property type="term" value="P:DNA-templated transcription initiation"/>
    <property type="evidence" value="ECO:0007669"/>
    <property type="project" value="InterPro"/>
</dbReference>
<keyword evidence="3" id="KW-0731">Sigma factor</keyword>
<dbReference type="Pfam" id="PF04542">
    <property type="entry name" value="Sigma70_r2"/>
    <property type="match status" value="1"/>
</dbReference>
<keyword evidence="4" id="KW-0804">Transcription</keyword>